<evidence type="ECO:0000313" key="7">
    <source>
        <dbReference type="Proteomes" id="UP000259364"/>
    </source>
</evidence>
<feature type="signal peptide" evidence="1">
    <location>
        <begin position="1"/>
        <end position="19"/>
    </location>
</feature>
<dbReference type="EMBL" id="UJHH01000005">
    <property type="protein sequence ID" value="SWF70805.1"/>
    <property type="molecule type" value="Genomic_DNA"/>
</dbReference>
<evidence type="ECO:0000256" key="1">
    <source>
        <dbReference type="SAM" id="SignalP"/>
    </source>
</evidence>
<dbReference type="AlphaFoldDB" id="A0A2V3KD97"/>
<reference evidence="6 7" key="1">
    <citation type="submission" date="2018-08" db="EMBL/GenBank/DDBJ databases">
        <authorList>
            <consortium name="Pathogen Informatics"/>
        </authorList>
    </citation>
    <scope>NUCLEOTIDE SEQUENCE [LARGE SCALE GENOMIC DNA]</scope>
    <source>
        <strain evidence="4 6">EuSCAPE_GR003</strain>
        <strain evidence="5 7">EuSCAPE_UK014</strain>
    </source>
</reference>
<organism evidence="4 6">
    <name type="scientific">Klebsiella pneumoniae</name>
    <dbReference type="NCBI Taxonomy" id="573"/>
    <lineage>
        <taxon>Bacteria</taxon>
        <taxon>Pseudomonadati</taxon>
        <taxon>Pseudomonadota</taxon>
        <taxon>Gammaproteobacteria</taxon>
        <taxon>Enterobacterales</taxon>
        <taxon>Enterobacteriaceae</taxon>
        <taxon>Klebsiella/Raoultella group</taxon>
        <taxon>Klebsiella</taxon>
        <taxon>Klebsiella pneumoniae complex</taxon>
    </lineage>
</organism>
<evidence type="ECO:0000313" key="8">
    <source>
        <dbReference type="Proteomes" id="UP000275975"/>
    </source>
</evidence>
<dbReference type="KEGG" id="kpnu:LI86_19870"/>
<dbReference type="EMBL" id="CP068602">
    <property type="protein sequence ID" value="QQZ70426.1"/>
    <property type="molecule type" value="Genomic_DNA"/>
</dbReference>
<protein>
    <submittedName>
        <fullName evidence="4">Uncharacterized protein</fullName>
    </submittedName>
</protein>
<accession>A0A0J2GC58</accession>
<gene>
    <name evidence="3" type="ORF">EAO17_20630</name>
    <name evidence="2" type="ORF">JMZ77_19860</name>
    <name evidence="4" type="ORF">SAMEA3649591_01690</name>
    <name evidence="5" type="ORF">SAMEA3720909_01490</name>
</gene>
<keyword evidence="1" id="KW-0732">Signal</keyword>
<name>A0A2V3KD97_KLEPN</name>
<dbReference type="EMBL" id="UIUC01000004">
    <property type="protein sequence ID" value="SVN63595.1"/>
    <property type="molecule type" value="Genomic_DNA"/>
</dbReference>
<dbReference type="RefSeq" id="WP_004151254.1">
    <property type="nucleotide sequence ID" value="NZ_AP023453.1"/>
</dbReference>
<reference evidence="3 8" key="3">
    <citation type="journal article" date="2019" name="Antimicrob. Agents Chemother.">
        <title>Applying Rapid Whole Genome Sequencing to Predict Phenotypic Antimicrobial Susceptibility Testing Results Among Carbapenem-Resistant Klebsiella pneumoniae Clinical Isolates.</title>
        <authorList>
            <person name="Tamma P.D."/>
            <person name="Fan Y."/>
            <person name="Bergman Y."/>
            <person name="Pertea G."/>
            <person name="Kazmi A."/>
            <person name="Lewis S."/>
            <person name="Carroll K.C."/>
            <person name="Schatz M.C."/>
            <person name="Timp W."/>
            <person name="Simner P.J."/>
        </authorList>
    </citation>
    <scope>NUCLEOTIDE SEQUENCE [LARGE SCALE GENOMIC DNA]</scope>
    <source>
        <strain evidence="3 8">KLPN_104</strain>
    </source>
</reference>
<reference evidence="3" key="2">
    <citation type="submission" date="2018-10" db="EMBL/GenBank/DDBJ databases">
        <authorList>
            <person name="Fan Y."/>
            <person name="Timp W."/>
            <person name="Bergman Y."/>
            <person name="Tamma P."/>
            <person name="Simner P."/>
        </authorList>
    </citation>
    <scope>NUCLEOTIDE SEQUENCE</scope>
    <source>
        <strain evidence="3">KLPN_104</strain>
    </source>
</reference>
<accession>A0A2V3KD97</accession>
<reference evidence="2 9" key="4">
    <citation type="submission" date="2021-01" db="EMBL/GenBank/DDBJ databases">
        <title>Genome sequencing of apramycin resistant K. pneumoniae.</title>
        <authorList>
            <person name="Chen L."/>
            <person name="Kreiswirth B."/>
        </authorList>
    </citation>
    <scope>NUCLEOTIDE SEQUENCE [LARGE SCALE GENOMIC DNA]</scope>
    <source>
        <strain evidence="2 9">59493</strain>
    </source>
</reference>
<evidence type="ECO:0000313" key="4">
    <source>
        <dbReference type="EMBL" id="SVN63595.1"/>
    </source>
</evidence>
<sequence length="167" mass="18542">MKKTILALCVAAIPLVSTGAEYVTEGSWQVKKEENKMTDMTDVVAINRSPDVYMRQGIERSTSIVLRCREGKTEAYLSVDEYMGIDDPLITIRFDGGKPQKRRWSAAEGGEAAFSPKAISFIKDISSHKKMILGFEPYGSTMQVVEFDLTGADSIAKEISSSCKWKM</sequence>
<evidence type="ECO:0000313" key="2">
    <source>
        <dbReference type="EMBL" id="QQZ70426.1"/>
    </source>
</evidence>
<proteinExistence type="predicted"/>
<dbReference type="Proteomes" id="UP000275975">
    <property type="component" value="Unassembled WGS sequence"/>
</dbReference>
<evidence type="ECO:0000313" key="9">
    <source>
        <dbReference type="Proteomes" id="UP000595568"/>
    </source>
</evidence>
<evidence type="ECO:0000313" key="3">
    <source>
        <dbReference type="EMBL" id="RRF08434.1"/>
    </source>
</evidence>
<evidence type="ECO:0000313" key="6">
    <source>
        <dbReference type="Proteomes" id="UP000258905"/>
    </source>
</evidence>
<dbReference type="Proteomes" id="UP000258905">
    <property type="component" value="Unassembled WGS sequence"/>
</dbReference>
<evidence type="ECO:0000313" key="5">
    <source>
        <dbReference type="EMBL" id="SWF70805.1"/>
    </source>
</evidence>
<dbReference type="Proteomes" id="UP000595568">
    <property type="component" value="Chromosome"/>
</dbReference>
<dbReference type="EMBL" id="RDAM01000001">
    <property type="protein sequence ID" value="RRF08434.1"/>
    <property type="molecule type" value="Genomic_DNA"/>
</dbReference>
<feature type="chain" id="PRO_5044386702" evidence="1">
    <location>
        <begin position="20"/>
        <end position="167"/>
    </location>
</feature>
<dbReference type="KEGG" id="kpne:KU54_020040"/>
<dbReference type="Proteomes" id="UP000259364">
    <property type="component" value="Unassembled WGS sequence"/>
</dbReference>